<dbReference type="Pfam" id="PF18511">
    <property type="entry name" value="F-box_5"/>
    <property type="match status" value="1"/>
</dbReference>
<dbReference type="GO" id="GO:0003723">
    <property type="term" value="F:RNA binding"/>
    <property type="evidence" value="ECO:0007669"/>
    <property type="project" value="InterPro"/>
</dbReference>
<proteinExistence type="inferred from homology"/>
<feature type="repeat" description="PPR" evidence="4">
    <location>
        <begin position="1208"/>
        <end position="1242"/>
    </location>
</feature>
<dbReference type="SMART" id="SM00369">
    <property type="entry name" value="LRR_TYP"/>
    <property type="match status" value="6"/>
</dbReference>
<keyword evidence="10" id="KW-1185">Reference proteome</keyword>
<evidence type="ECO:0000259" key="8">
    <source>
        <dbReference type="Pfam" id="PF18791"/>
    </source>
</evidence>
<keyword evidence="3" id="KW-0677">Repeat</keyword>
<evidence type="ECO:0000256" key="3">
    <source>
        <dbReference type="ARBA" id="ARBA00022737"/>
    </source>
</evidence>
<dbReference type="InterPro" id="IPR011990">
    <property type="entry name" value="TPR-like_helical_dom_sf"/>
</dbReference>
<dbReference type="InterPro" id="IPR002885">
    <property type="entry name" value="PPR_rpt"/>
</dbReference>
<dbReference type="Gene3D" id="1.25.40.10">
    <property type="entry name" value="Tetratricopeptide repeat domain"/>
    <property type="match status" value="2"/>
</dbReference>
<dbReference type="CDD" id="cd22159">
    <property type="entry name" value="F-box_AtTIR1-like"/>
    <property type="match status" value="1"/>
</dbReference>
<dbReference type="FunFam" id="3.80.10.10:FF:000124">
    <property type="entry name" value="Coronatine-insensitive protein 1"/>
    <property type="match status" value="1"/>
</dbReference>
<dbReference type="SMART" id="SM00365">
    <property type="entry name" value="LRR_SD22"/>
    <property type="match status" value="10"/>
</dbReference>
<feature type="domain" description="COI1 F-box" evidence="7">
    <location>
        <begin position="10"/>
        <end position="49"/>
    </location>
</feature>
<evidence type="ECO:0008006" key="11">
    <source>
        <dbReference type="Google" id="ProtNLM"/>
    </source>
</evidence>
<dbReference type="PROSITE" id="PS51450">
    <property type="entry name" value="LRR"/>
    <property type="match status" value="6"/>
</dbReference>
<dbReference type="FunFam" id="3.80.10.10:FF:000579">
    <property type="entry name" value="Protein phosphatase 1 regulatory subunit 7"/>
    <property type="match status" value="1"/>
</dbReference>
<sequence length="1612" mass="181395">MEERSVRRTRQVDVVMDCVIPYIDDPKDRDAVSQVCRRWYELDSMTRKHVTIALCYTTTPDRLRRRFPHLESLKLKGKPRAAMFNLIPEDWGGHVTPWVTEISQHFGCLRSLHFRRMIVKDSDLEVLAKSRGHVLQALKLDKCSGFSTDGLFFVGRFCRNLRVLFLEESTIVEKDGEWLHELALNNTVLESLNFYLTEIAAVGIQDLELIAKNCPNLVSVKVTDSEILDLVNFFRYATSLEEFCGGAYTEEPDRYNAVTLPARLCRLGLTNIESNELPMVFVYASILKKLDLMYAMLDTEDHCKLIEKCPNLEVLESRNVIGDRGLEVLARCCTKLKRLRIDRGDDDQGMEDEDGVVSHRGLTALAQGCPKLEYLAVYVSDITNACLEQIGTHLRNLCDFRLVLLDHEAEITDLPLDNGVRTLLMGCNKLRRFALYLRPGGLTDQGLGYIGQYSQNVRWMLLGYVGQSDAGLLEFSKGCPNLQKLEMRGCSFFSERALAIAAMRLASLRYLWVQGYGASSSGRDLLAMARPFWNIELIPSRHVAVNNNPEMPVIIEHPAHILAYYSLAGQRDDFPDSVVPLESTLVEVESETFEMKRGWNVCELRLIQSICVKVRGLKIFVAEKRMADETSSEVEASSAGRDGEEGDPSATVLDLTSCQMHDLDSVELPPNLTELDLTANRLSSLDPRIGNLSHLKKLSFRQNLITDDAVLPLSSWNALSDLQELVLRDNQLRKIPDMKIFKSLLVFDVSFNEINSLHGLSAVSNTLKELYVSKNEVPKIEEIDHFLDLQILELGSNKLRVMENLQNLTNLQELWLGRNRIKVVNLCGLKSIKKLSLQSNRLTSMAGFEGCVTLEELYLSHNGITKMEGLSSLVNLRVLDVSSNKLTSVDDIQNLTKLEDLWLNDNQIDSLEGIAGAVAGSKEKLTTLYLENNPCLRRCSLAPPSRSHRGRIIASAAISSSSRSSRHSLLSCAAVYFSSVLLAAVLVVRDTQSRHVFHLRVSRWPAFAFLHHLFPPLLKASDDAEPMNHLVAMCSFRLSSFQILKLVCFVGEICWQVAGKALKILVRMQEDGFQPTQYSYVNALQACSKLLDLKLGKQIHGRVVISGCGDNTFVWNAITGVYAKCGDIHRARWFFDRMTHKNVVSWNLMISGYVKLGYHDECIRLFNKMKLLGLKPDQVTASIVINAYFQCGHVDDARRMFSEIPRKDEICWTTMIVGCAQNGREEDALMLFGDMLRGDVRPDSYTISSVVSSCAKLASLCHGQVVHGKAIVMGVDHSMLVSSALVDMYCKCGVTLDAWSIFWTMPIRNVITWNSMIHGYAQNGQPHEALALYETMLQENIKPDSISFVGVLSACISADMVAKGQEYFNSISEHGMTPTLDHYACMVTLIGRSSSVDKAVDLIKCMPHEPDYLIWSTLLSICAKKGDIKNAELAAGHLFKLDPRNAGPYIMLSNLYAACGRWEKVGDVRSLMNRNNAKKFAAYSLVEVESEVHKFVSEDRTHPAVEKIYDELNRLISILQRIGYNPDTNIVLHNVEQEEKFKSISYHSEKLALAFALIRKPNGIAPIRIIKNIRVCDDCHVFMKFASFHIGRTIILRDSNKFHHFSGGNRGM</sequence>
<dbReference type="InterPro" id="IPR025875">
    <property type="entry name" value="Leu-rich_rpt_4"/>
</dbReference>
<dbReference type="InterPro" id="IPR032675">
    <property type="entry name" value="LRR_dom_sf"/>
</dbReference>
<accession>A0A445B7P4</accession>
<dbReference type="GO" id="GO:0009451">
    <property type="term" value="P:RNA modification"/>
    <property type="evidence" value="ECO:0007669"/>
    <property type="project" value="InterPro"/>
</dbReference>
<reference evidence="9 10" key="1">
    <citation type="submission" date="2019-01" db="EMBL/GenBank/DDBJ databases">
        <title>Sequencing of cultivated peanut Arachis hypogaea provides insights into genome evolution and oil improvement.</title>
        <authorList>
            <person name="Chen X."/>
        </authorList>
    </citation>
    <scope>NUCLEOTIDE SEQUENCE [LARGE SCALE GENOMIC DNA]</scope>
    <source>
        <strain evidence="10">cv. Fuhuasheng</strain>
        <tissue evidence="9">Leaves</tissue>
    </source>
</reference>
<evidence type="ECO:0000256" key="2">
    <source>
        <dbReference type="ARBA" id="ARBA00022614"/>
    </source>
</evidence>
<dbReference type="FunFam" id="3.80.10.10:FF:000326">
    <property type="entry name" value="Protein phosphatase 1 regulatory inhibitor subunit PPP1R7 homolog"/>
    <property type="match status" value="1"/>
</dbReference>
<dbReference type="InterPro" id="IPR032867">
    <property type="entry name" value="DYW_dom"/>
</dbReference>
<feature type="domain" description="DYW" evidence="6">
    <location>
        <begin position="1523"/>
        <end position="1608"/>
    </location>
</feature>
<gene>
    <name evidence="9" type="ORF">Ahy_A10g049680</name>
</gene>
<feature type="repeat" description="PPR" evidence="4">
    <location>
        <begin position="1142"/>
        <end position="1176"/>
    </location>
</feature>
<dbReference type="NCBIfam" id="TIGR00756">
    <property type="entry name" value="PPR"/>
    <property type="match status" value="3"/>
</dbReference>
<comment type="similarity">
    <text evidence="1">Belongs to the PPR family. PCMP-H subfamily.</text>
</comment>
<dbReference type="FunFam" id="1.25.40.10:FF:000381">
    <property type="entry name" value="Pentatricopeptide repeat-containing protein"/>
    <property type="match status" value="1"/>
</dbReference>
<dbReference type="FunFam" id="3.80.10.10:FF:000312">
    <property type="entry name" value="Protein phosphatases pp1 regulatory subunit, putative"/>
    <property type="match status" value="1"/>
</dbReference>
<evidence type="ECO:0000256" key="5">
    <source>
        <dbReference type="SAM" id="MobiDB-lite"/>
    </source>
</evidence>
<evidence type="ECO:0000259" key="6">
    <source>
        <dbReference type="Pfam" id="PF14432"/>
    </source>
</evidence>
<dbReference type="SUPFAM" id="SSF48452">
    <property type="entry name" value="TPR-like"/>
    <property type="match status" value="1"/>
</dbReference>
<evidence type="ECO:0000313" key="10">
    <source>
        <dbReference type="Proteomes" id="UP000289738"/>
    </source>
</evidence>
<evidence type="ECO:0000256" key="4">
    <source>
        <dbReference type="PROSITE-ProRule" id="PRU00708"/>
    </source>
</evidence>
<dbReference type="EMBL" id="SDMP01000010">
    <property type="protein sequence ID" value="RYR34695.1"/>
    <property type="molecule type" value="Genomic_DNA"/>
</dbReference>
<feature type="repeat" description="PPR" evidence="4">
    <location>
        <begin position="1309"/>
        <end position="1343"/>
    </location>
</feature>
<dbReference type="Pfam" id="PF13041">
    <property type="entry name" value="PPR_2"/>
    <property type="match status" value="3"/>
</dbReference>
<evidence type="ECO:0000256" key="1">
    <source>
        <dbReference type="ARBA" id="ARBA00006643"/>
    </source>
</evidence>
<name>A0A445B7P4_ARAHY</name>
<evidence type="ECO:0000313" key="9">
    <source>
        <dbReference type="EMBL" id="RYR34695.1"/>
    </source>
</evidence>
<organism evidence="9 10">
    <name type="scientific">Arachis hypogaea</name>
    <name type="common">Peanut</name>
    <dbReference type="NCBI Taxonomy" id="3818"/>
    <lineage>
        <taxon>Eukaryota</taxon>
        <taxon>Viridiplantae</taxon>
        <taxon>Streptophyta</taxon>
        <taxon>Embryophyta</taxon>
        <taxon>Tracheophyta</taxon>
        <taxon>Spermatophyta</taxon>
        <taxon>Magnoliopsida</taxon>
        <taxon>eudicotyledons</taxon>
        <taxon>Gunneridae</taxon>
        <taxon>Pentapetalae</taxon>
        <taxon>rosids</taxon>
        <taxon>fabids</taxon>
        <taxon>Fabales</taxon>
        <taxon>Fabaceae</taxon>
        <taxon>Papilionoideae</taxon>
        <taxon>50 kb inversion clade</taxon>
        <taxon>dalbergioids sensu lato</taxon>
        <taxon>Dalbergieae</taxon>
        <taxon>Pterocarpus clade</taxon>
        <taxon>Arachis</taxon>
    </lineage>
</organism>
<dbReference type="InterPro" id="IPR041101">
    <property type="entry name" value="Transp_inhibit"/>
</dbReference>
<dbReference type="SUPFAM" id="SSF52058">
    <property type="entry name" value="L domain-like"/>
    <property type="match status" value="1"/>
</dbReference>
<feature type="repeat" description="PPR" evidence="4">
    <location>
        <begin position="1111"/>
        <end position="1141"/>
    </location>
</feature>
<dbReference type="PANTHER" id="PTHR47926">
    <property type="entry name" value="PENTATRICOPEPTIDE REPEAT-CONTAINING PROTEIN"/>
    <property type="match status" value="1"/>
</dbReference>
<dbReference type="InterPro" id="IPR041567">
    <property type="entry name" value="COI1_F-box"/>
</dbReference>
<dbReference type="InterPro" id="IPR006553">
    <property type="entry name" value="Leu-rich_rpt_Cys-con_subtyp"/>
</dbReference>
<dbReference type="SMART" id="SM00367">
    <property type="entry name" value="LRR_CC"/>
    <property type="match status" value="5"/>
</dbReference>
<feature type="domain" description="Transport inhibitor response 1" evidence="8">
    <location>
        <begin position="68"/>
        <end position="114"/>
    </location>
</feature>
<dbReference type="Pfam" id="PF14432">
    <property type="entry name" value="DYW_deaminase"/>
    <property type="match status" value="1"/>
</dbReference>
<keyword evidence="2" id="KW-0433">Leucine-rich repeat</keyword>
<dbReference type="Gene3D" id="1.20.1280.50">
    <property type="match status" value="1"/>
</dbReference>
<evidence type="ECO:0000259" key="7">
    <source>
        <dbReference type="Pfam" id="PF18511"/>
    </source>
</evidence>
<dbReference type="STRING" id="3818.A0A445B7P4"/>
<dbReference type="GO" id="GO:0008270">
    <property type="term" value="F:zinc ion binding"/>
    <property type="evidence" value="ECO:0007669"/>
    <property type="project" value="InterPro"/>
</dbReference>
<dbReference type="InterPro" id="IPR003591">
    <property type="entry name" value="Leu-rich_rpt_typical-subtyp"/>
</dbReference>
<dbReference type="InterPro" id="IPR046960">
    <property type="entry name" value="PPR_At4g14850-like_plant"/>
</dbReference>
<dbReference type="Gene3D" id="3.80.10.10">
    <property type="entry name" value="Ribonuclease Inhibitor"/>
    <property type="match status" value="4"/>
</dbReference>
<dbReference type="SMART" id="SM00364">
    <property type="entry name" value="LRR_BAC"/>
    <property type="match status" value="4"/>
</dbReference>
<dbReference type="Pfam" id="PF12799">
    <property type="entry name" value="LRR_4"/>
    <property type="match status" value="1"/>
</dbReference>
<feature type="region of interest" description="Disordered" evidence="5">
    <location>
        <begin position="631"/>
        <end position="650"/>
    </location>
</feature>
<dbReference type="Pfam" id="PF18791">
    <property type="entry name" value="Transp_inhibit"/>
    <property type="match status" value="1"/>
</dbReference>
<dbReference type="InterPro" id="IPR046848">
    <property type="entry name" value="E_motif"/>
</dbReference>
<comment type="caution">
    <text evidence="9">The sequence shown here is derived from an EMBL/GenBank/DDBJ whole genome shotgun (WGS) entry which is preliminary data.</text>
</comment>
<dbReference type="Proteomes" id="UP000289738">
    <property type="component" value="Chromosome A10"/>
</dbReference>
<dbReference type="Pfam" id="PF20431">
    <property type="entry name" value="E_motif"/>
    <property type="match status" value="1"/>
</dbReference>
<feature type="repeat" description="PPR" evidence="4">
    <location>
        <begin position="1177"/>
        <end position="1207"/>
    </location>
</feature>
<dbReference type="PROSITE" id="PS51375">
    <property type="entry name" value="PPR"/>
    <property type="match status" value="5"/>
</dbReference>
<dbReference type="FunFam" id="1.25.40.10:FF:000090">
    <property type="entry name" value="Pentatricopeptide repeat-containing protein, chloroplastic"/>
    <property type="match status" value="1"/>
</dbReference>
<dbReference type="SUPFAM" id="SSF52047">
    <property type="entry name" value="RNI-like"/>
    <property type="match status" value="2"/>
</dbReference>
<dbReference type="InterPro" id="IPR001611">
    <property type="entry name" value="Leu-rich_rpt"/>
</dbReference>
<protein>
    <recommendedName>
        <fullName evidence="11">DYW domain-containing protein</fullName>
    </recommendedName>
</protein>